<name>A0A820MZU9_9BILA</name>
<gene>
    <name evidence="1" type="ORF">OKA104_LOCUS50334</name>
</gene>
<accession>A0A820MZU9</accession>
<dbReference type="InterPro" id="IPR037293">
    <property type="entry name" value="Gal_Oxidase_central_sf"/>
</dbReference>
<dbReference type="Gene3D" id="2.130.10.80">
    <property type="entry name" value="Galactose oxidase/kelch, beta-propeller"/>
    <property type="match status" value="1"/>
</dbReference>
<comment type="caution">
    <text evidence="1">The sequence shown here is derived from an EMBL/GenBank/DDBJ whole genome shotgun (WGS) entry which is preliminary data.</text>
</comment>
<sequence>MSIGRYYHTSSTLANGSVLVAAGMSSSSVILNSAELYNPST</sequence>
<organism evidence="1 2">
    <name type="scientific">Adineta steineri</name>
    <dbReference type="NCBI Taxonomy" id="433720"/>
    <lineage>
        <taxon>Eukaryota</taxon>
        <taxon>Metazoa</taxon>
        <taxon>Spiralia</taxon>
        <taxon>Gnathifera</taxon>
        <taxon>Rotifera</taxon>
        <taxon>Eurotatoria</taxon>
        <taxon>Bdelloidea</taxon>
        <taxon>Adinetida</taxon>
        <taxon>Adinetidae</taxon>
        <taxon>Adineta</taxon>
    </lineage>
</organism>
<dbReference type="EMBL" id="CAJOAY010025105">
    <property type="protein sequence ID" value="CAF4380527.1"/>
    <property type="molecule type" value="Genomic_DNA"/>
</dbReference>
<dbReference type="Proteomes" id="UP000663881">
    <property type="component" value="Unassembled WGS sequence"/>
</dbReference>
<dbReference type="AlphaFoldDB" id="A0A820MZU9"/>
<protein>
    <submittedName>
        <fullName evidence="1">Uncharacterized protein</fullName>
    </submittedName>
</protein>
<dbReference type="InterPro" id="IPR015915">
    <property type="entry name" value="Kelch-typ_b-propeller"/>
</dbReference>
<proteinExistence type="predicted"/>
<evidence type="ECO:0000313" key="2">
    <source>
        <dbReference type="Proteomes" id="UP000663881"/>
    </source>
</evidence>
<dbReference type="SUPFAM" id="SSF117281">
    <property type="entry name" value="Kelch motif"/>
    <property type="match status" value="1"/>
</dbReference>
<reference evidence="1" key="1">
    <citation type="submission" date="2021-02" db="EMBL/GenBank/DDBJ databases">
        <authorList>
            <person name="Nowell W R."/>
        </authorList>
    </citation>
    <scope>NUCLEOTIDE SEQUENCE</scope>
</reference>
<evidence type="ECO:0000313" key="1">
    <source>
        <dbReference type="EMBL" id="CAF4380527.1"/>
    </source>
</evidence>
<feature type="non-terminal residue" evidence="1">
    <location>
        <position position="41"/>
    </location>
</feature>